<accession>A0A4D6LZM5</accession>
<dbReference type="PROSITE" id="PS51257">
    <property type="entry name" value="PROKAR_LIPOPROTEIN"/>
    <property type="match status" value="1"/>
</dbReference>
<organism evidence="1 2">
    <name type="scientific">Vigna unguiculata</name>
    <name type="common">Cowpea</name>
    <dbReference type="NCBI Taxonomy" id="3917"/>
    <lineage>
        <taxon>Eukaryota</taxon>
        <taxon>Viridiplantae</taxon>
        <taxon>Streptophyta</taxon>
        <taxon>Embryophyta</taxon>
        <taxon>Tracheophyta</taxon>
        <taxon>Spermatophyta</taxon>
        <taxon>Magnoliopsida</taxon>
        <taxon>eudicotyledons</taxon>
        <taxon>Gunneridae</taxon>
        <taxon>Pentapetalae</taxon>
        <taxon>rosids</taxon>
        <taxon>fabids</taxon>
        <taxon>Fabales</taxon>
        <taxon>Fabaceae</taxon>
        <taxon>Papilionoideae</taxon>
        <taxon>50 kb inversion clade</taxon>
        <taxon>NPAAA clade</taxon>
        <taxon>indigoferoid/millettioid clade</taxon>
        <taxon>Phaseoleae</taxon>
        <taxon>Vigna</taxon>
    </lineage>
</organism>
<sequence>MTKIDTAASKDANSLCCDAINLTTVALSCEPDLPHASGNHQKRVVEGTSLATRVPLLKIPPEMRAPPWQQSMRMQIEAMR</sequence>
<evidence type="ECO:0000313" key="2">
    <source>
        <dbReference type="Proteomes" id="UP000501690"/>
    </source>
</evidence>
<protein>
    <submittedName>
        <fullName evidence="1">Uncharacterized protein</fullName>
    </submittedName>
</protein>
<gene>
    <name evidence="1" type="ORF">DEO72_LG5g2306</name>
</gene>
<name>A0A4D6LZM5_VIGUN</name>
<proteinExistence type="predicted"/>
<dbReference type="EMBL" id="CP039349">
    <property type="protein sequence ID" value="QCD94225.1"/>
    <property type="molecule type" value="Genomic_DNA"/>
</dbReference>
<dbReference type="Proteomes" id="UP000501690">
    <property type="component" value="Linkage Group LG5"/>
</dbReference>
<dbReference type="AlphaFoldDB" id="A0A4D6LZM5"/>
<reference evidence="1 2" key="1">
    <citation type="submission" date="2019-04" db="EMBL/GenBank/DDBJ databases">
        <title>An improved genome assembly and genetic linkage map for asparagus bean, Vigna unguiculata ssp. sesquipedialis.</title>
        <authorList>
            <person name="Xia Q."/>
            <person name="Zhang R."/>
            <person name="Dong Y."/>
        </authorList>
    </citation>
    <scope>NUCLEOTIDE SEQUENCE [LARGE SCALE GENOMIC DNA]</scope>
    <source>
        <tissue evidence="1">Leaf</tissue>
    </source>
</reference>
<keyword evidence="2" id="KW-1185">Reference proteome</keyword>
<evidence type="ECO:0000313" key="1">
    <source>
        <dbReference type="EMBL" id="QCD94225.1"/>
    </source>
</evidence>